<keyword evidence="1" id="KW-0472">Membrane</keyword>
<dbReference type="STRING" id="1817892.AUK40_00720"/>
<keyword evidence="1" id="KW-0812">Transmembrane</keyword>
<protein>
    <submittedName>
        <fullName evidence="2">Uncharacterized protein</fullName>
    </submittedName>
</protein>
<evidence type="ECO:0000313" key="3">
    <source>
        <dbReference type="Proteomes" id="UP000183245"/>
    </source>
</evidence>
<sequence>MKKMNQEDQPLMVEIKKQDVREQAIGLSIILVIVILAFVAGFYSGSPSAEYQQNLTVEQMEHKLTRMTLKACLEERR</sequence>
<feature type="transmembrane region" description="Helical" evidence="1">
    <location>
        <begin position="24"/>
        <end position="43"/>
    </location>
</feature>
<dbReference type="Proteomes" id="UP000183245">
    <property type="component" value="Unassembled WGS sequence"/>
</dbReference>
<gene>
    <name evidence="2" type="ORF">AUK40_00720</name>
</gene>
<organism evidence="2 3">
    <name type="scientific">Candidatus Wirthbacteria bacterium CG2_30_54_11</name>
    <dbReference type="NCBI Taxonomy" id="1817892"/>
    <lineage>
        <taxon>Bacteria</taxon>
        <taxon>Candidatus Wirthbacteria</taxon>
    </lineage>
</organism>
<accession>A0A1J5IYH7</accession>
<dbReference type="AlphaFoldDB" id="A0A1J5IYH7"/>
<comment type="caution">
    <text evidence="2">The sequence shown here is derived from an EMBL/GenBank/DDBJ whole genome shotgun (WGS) entry which is preliminary data.</text>
</comment>
<dbReference type="EMBL" id="MNZT01000012">
    <property type="protein sequence ID" value="OIP99466.1"/>
    <property type="molecule type" value="Genomic_DNA"/>
</dbReference>
<evidence type="ECO:0000313" key="2">
    <source>
        <dbReference type="EMBL" id="OIP99466.1"/>
    </source>
</evidence>
<proteinExistence type="predicted"/>
<reference evidence="2 3" key="1">
    <citation type="journal article" date="2016" name="Environ. Microbiol.">
        <title>Genomic resolution of a cold subsurface aquifer community provides metabolic insights for novel microbes adapted to high CO concentrations.</title>
        <authorList>
            <person name="Probst A.J."/>
            <person name="Castelle C.J."/>
            <person name="Singh A."/>
            <person name="Brown C.T."/>
            <person name="Anantharaman K."/>
            <person name="Sharon I."/>
            <person name="Hug L.A."/>
            <person name="Burstein D."/>
            <person name="Emerson J.B."/>
            <person name="Thomas B.C."/>
            <person name="Banfield J.F."/>
        </authorList>
    </citation>
    <scope>NUCLEOTIDE SEQUENCE [LARGE SCALE GENOMIC DNA]</scope>
    <source>
        <strain evidence="2">CG2_30_54_11</strain>
    </source>
</reference>
<evidence type="ECO:0000256" key="1">
    <source>
        <dbReference type="SAM" id="Phobius"/>
    </source>
</evidence>
<name>A0A1J5IYH7_9BACT</name>
<keyword evidence="1" id="KW-1133">Transmembrane helix</keyword>